<dbReference type="Pfam" id="PF03819">
    <property type="entry name" value="MazG"/>
    <property type="match status" value="2"/>
</dbReference>
<dbReference type="SUPFAM" id="SSF53790">
    <property type="entry name" value="Tetrapyrrole methylase"/>
    <property type="match status" value="1"/>
</dbReference>
<dbReference type="Pfam" id="PF00590">
    <property type="entry name" value="TP_methylase"/>
    <property type="match status" value="1"/>
</dbReference>
<protein>
    <recommendedName>
        <fullName evidence="6">MazG family protein</fullName>
    </recommendedName>
</protein>
<reference evidence="4 5" key="1">
    <citation type="submission" date="2015-09" db="EMBL/GenBank/DDBJ databases">
        <title>Draft genome sequence of Alicyclobacillus ferrooxydans DSM 22381.</title>
        <authorList>
            <person name="Hemp J."/>
        </authorList>
    </citation>
    <scope>NUCLEOTIDE SEQUENCE [LARGE SCALE GENOMIC DNA]</scope>
    <source>
        <strain evidence="4 5">TC-34</strain>
    </source>
</reference>
<evidence type="ECO:0000259" key="3">
    <source>
        <dbReference type="Pfam" id="PF03819"/>
    </source>
</evidence>
<dbReference type="STRING" id="471514.AN477_06690"/>
<gene>
    <name evidence="4" type="ORF">AN477_06690</name>
</gene>
<dbReference type="NCBIfam" id="NF007113">
    <property type="entry name" value="PRK09562.1"/>
    <property type="match status" value="1"/>
</dbReference>
<dbReference type="CDD" id="cd11529">
    <property type="entry name" value="NTP-PPase_MazG_Cterm"/>
    <property type="match status" value="1"/>
</dbReference>
<evidence type="ECO:0000259" key="2">
    <source>
        <dbReference type="Pfam" id="PF00590"/>
    </source>
</evidence>
<dbReference type="PIRSF" id="PIRSF002845">
    <property type="entry name" value="Ttrprl_mtas_MazG"/>
    <property type="match status" value="1"/>
</dbReference>
<dbReference type="PANTHER" id="PTHR30522">
    <property type="entry name" value="NUCLEOSIDE TRIPHOSPHATE PYROPHOSPHOHYDROLASE"/>
    <property type="match status" value="1"/>
</dbReference>
<dbReference type="InterPro" id="IPR048011">
    <property type="entry name" value="NTP-PPase_MazG-like_C"/>
</dbReference>
<dbReference type="Proteomes" id="UP000050482">
    <property type="component" value="Unassembled WGS sequence"/>
</dbReference>
<dbReference type="GO" id="GO:0006950">
    <property type="term" value="P:response to stress"/>
    <property type="evidence" value="ECO:0007669"/>
    <property type="project" value="UniProtKB-ARBA"/>
</dbReference>
<evidence type="ECO:0008006" key="6">
    <source>
        <dbReference type="Google" id="ProtNLM"/>
    </source>
</evidence>
<proteinExistence type="predicted"/>
<dbReference type="NCBIfam" id="TIGR00444">
    <property type="entry name" value="mazG"/>
    <property type="match status" value="1"/>
</dbReference>
<evidence type="ECO:0000256" key="1">
    <source>
        <dbReference type="SAM" id="MobiDB-lite"/>
    </source>
</evidence>
<dbReference type="CDD" id="cd11723">
    <property type="entry name" value="YabN_N_like"/>
    <property type="match status" value="1"/>
</dbReference>
<feature type="domain" description="Tetrapyrrole methylase" evidence="2">
    <location>
        <begin position="31"/>
        <end position="194"/>
    </location>
</feature>
<name>A0A0P9CPB8_9BACL</name>
<comment type="caution">
    <text evidence="4">The sequence shown here is derived from an EMBL/GenBank/DDBJ whole genome shotgun (WGS) entry which is preliminary data.</text>
</comment>
<keyword evidence="5" id="KW-1185">Reference proteome</keyword>
<dbReference type="InterPro" id="IPR011551">
    <property type="entry name" value="NTP_PyrPHydrolase_MazG"/>
</dbReference>
<evidence type="ECO:0000313" key="4">
    <source>
        <dbReference type="EMBL" id="KPV44690.1"/>
    </source>
</evidence>
<dbReference type="Gene3D" id="1.10.287.1080">
    <property type="entry name" value="MazG-like"/>
    <property type="match status" value="2"/>
</dbReference>
<dbReference type="EMBL" id="LJCO01000030">
    <property type="protein sequence ID" value="KPV44690.1"/>
    <property type="molecule type" value="Genomic_DNA"/>
</dbReference>
<evidence type="ECO:0000313" key="5">
    <source>
        <dbReference type="Proteomes" id="UP000050482"/>
    </source>
</evidence>
<dbReference type="InterPro" id="IPR004518">
    <property type="entry name" value="MazG-like_dom"/>
</dbReference>
<organism evidence="4 5">
    <name type="scientific">Alicyclobacillus ferrooxydans</name>
    <dbReference type="NCBI Taxonomy" id="471514"/>
    <lineage>
        <taxon>Bacteria</taxon>
        <taxon>Bacillati</taxon>
        <taxon>Bacillota</taxon>
        <taxon>Bacilli</taxon>
        <taxon>Bacillales</taxon>
        <taxon>Alicyclobacillaceae</taxon>
        <taxon>Alicyclobacillus</taxon>
    </lineage>
</organism>
<dbReference type="InterPro" id="IPR048015">
    <property type="entry name" value="NTP-PPase_MazG-like_N"/>
</dbReference>
<dbReference type="InterPro" id="IPR000878">
    <property type="entry name" value="4pyrrol_Mease"/>
</dbReference>
<dbReference type="GO" id="GO:0046061">
    <property type="term" value="P:dATP catabolic process"/>
    <property type="evidence" value="ECO:0007669"/>
    <property type="project" value="TreeGrafter"/>
</dbReference>
<dbReference type="FunFam" id="1.10.287.1080:FF:000001">
    <property type="entry name" value="Nucleoside triphosphate pyrophosphohydrolase"/>
    <property type="match status" value="1"/>
</dbReference>
<dbReference type="GO" id="GO:0046047">
    <property type="term" value="P:TTP catabolic process"/>
    <property type="evidence" value="ECO:0007669"/>
    <property type="project" value="TreeGrafter"/>
</dbReference>
<dbReference type="GO" id="GO:0046081">
    <property type="term" value="P:dUTP catabolic process"/>
    <property type="evidence" value="ECO:0007669"/>
    <property type="project" value="TreeGrafter"/>
</dbReference>
<dbReference type="InterPro" id="IPR035996">
    <property type="entry name" value="4pyrrol_Methylase_sf"/>
</dbReference>
<dbReference type="CDD" id="cd11528">
    <property type="entry name" value="NTP-PPase_MazG_Nterm"/>
    <property type="match status" value="1"/>
</dbReference>
<dbReference type="PATRIC" id="fig|471514.4.peg.4315"/>
<feature type="domain" description="NTP pyrophosphohydrolase MazG-like" evidence="3">
    <location>
        <begin position="390"/>
        <end position="473"/>
    </location>
</feature>
<sequence length="514" mass="56983">MSSLPLGTMQQFKTGLPVFFRTFIHPVAGELLADGLSAQSFDEMYESGQSFESIYALMAEKLIAYAKEHGEIVYAVPGHPLMAEQSVQNLIKAAPAFDVDVTIGSGQSFVDAVCALIKVDPIEGLSILDGTNLESRQIHPSLHTLIVQVFDRAVASDVKLTLMEAFPDDYPCTVIRAAGVKSEERAETVPLYELDHLGWIDHLTTVYVPPTENQAVLRRDPWQLVNLVKRLREPGGCPWDQKQTHKTLRKYLIEEAYEVAEAIDNDDEFALAEELGDLLLQVLLHAQIGAEEGSFDIRDVFAALADKLIRRHPHVFGASKAQSAEEAEQYWEAAKAGETTDNPTDAVPGQRDRKASVFAKVKWAQPAVATSLDLQKAAAKVGFDWGSVTEVLAKVREETDEVAQSLATSESGETKGTETNGDIQTRPTIDSRPTDHTVEELGDLLFTIVNLARWLGTDVEEALSLANRKFSRRVLLVEKILQKNGQNFEEMSPQQLNFYWNQSKAKEKTLAFDD</sequence>
<dbReference type="GO" id="GO:0046052">
    <property type="term" value="P:UTP catabolic process"/>
    <property type="evidence" value="ECO:0007669"/>
    <property type="project" value="TreeGrafter"/>
</dbReference>
<dbReference type="GO" id="GO:0008168">
    <property type="term" value="F:methyltransferase activity"/>
    <property type="evidence" value="ECO:0007669"/>
    <property type="project" value="InterPro"/>
</dbReference>
<dbReference type="InterPro" id="IPR024180">
    <property type="entry name" value="Tetrapyrrole_Mease/MazG_pred"/>
</dbReference>
<accession>A0A0P9CPB8</accession>
<dbReference type="AlphaFoldDB" id="A0A0P9CPB8"/>
<dbReference type="GO" id="GO:0047429">
    <property type="term" value="F:nucleoside triphosphate diphosphatase activity"/>
    <property type="evidence" value="ECO:0007669"/>
    <property type="project" value="InterPro"/>
</dbReference>
<feature type="region of interest" description="Disordered" evidence="1">
    <location>
        <begin position="402"/>
        <end position="426"/>
    </location>
</feature>
<dbReference type="GO" id="GO:0046076">
    <property type="term" value="P:dTTP catabolic process"/>
    <property type="evidence" value="ECO:0007669"/>
    <property type="project" value="TreeGrafter"/>
</dbReference>
<dbReference type="GO" id="GO:0006203">
    <property type="term" value="P:dGTP catabolic process"/>
    <property type="evidence" value="ECO:0007669"/>
    <property type="project" value="TreeGrafter"/>
</dbReference>
<dbReference type="SUPFAM" id="SSF101386">
    <property type="entry name" value="all-alpha NTP pyrophosphatases"/>
    <property type="match status" value="2"/>
</dbReference>
<dbReference type="InterPro" id="IPR035013">
    <property type="entry name" value="YabN_N"/>
</dbReference>
<dbReference type="PANTHER" id="PTHR30522:SF0">
    <property type="entry name" value="NUCLEOSIDE TRIPHOSPHATE PYROPHOSPHOHYDROLASE"/>
    <property type="match status" value="1"/>
</dbReference>
<feature type="domain" description="NTP pyrophosphohydrolase MazG-like" evidence="3">
    <location>
        <begin position="243"/>
        <end position="316"/>
    </location>
</feature>